<dbReference type="Gene3D" id="2.20.100.10">
    <property type="entry name" value="Thrombospondin type-1 (TSP1) repeat"/>
    <property type="match status" value="6"/>
</dbReference>
<feature type="compositionally biased region" description="Polar residues" evidence="1">
    <location>
        <begin position="10"/>
        <end position="22"/>
    </location>
</feature>
<dbReference type="Pfam" id="PF00090">
    <property type="entry name" value="TSP_1"/>
    <property type="match status" value="6"/>
</dbReference>
<feature type="region of interest" description="Disordered" evidence="1">
    <location>
        <begin position="1"/>
        <end position="44"/>
    </location>
</feature>
<comment type="caution">
    <text evidence="3">The sequence shown here is derived from an EMBL/GenBank/DDBJ whole genome shotgun (WGS) entry which is preliminary data.</text>
</comment>
<dbReference type="CDD" id="cd00057">
    <property type="entry name" value="FA58C"/>
    <property type="match status" value="4"/>
</dbReference>
<feature type="domain" description="F5/8 type C" evidence="2">
    <location>
        <begin position="206"/>
        <end position="353"/>
    </location>
</feature>
<dbReference type="SMART" id="SM00209">
    <property type="entry name" value="TSP1"/>
    <property type="match status" value="6"/>
</dbReference>
<evidence type="ECO:0000313" key="3">
    <source>
        <dbReference type="EMBL" id="CAH3038827.1"/>
    </source>
</evidence>
<gene>
    <name evidence="3" type="ORF">PEVE_00039881</name>
</gene>
<dbReference type="Gene3D" id="2.60.120.260">
    <property type="entry name" value="Galactose-binding domain-like"/>
    <property type="match status" value="5"/>
</dbReference>
<dbReference type="PANTHER" id="PTHR24543:SF325">
    <property type="entry name" value="F5_8 TYPE C DOMAIN-CONTAINING PROTEIN"/>
    <property type="match status" value="1"/>
</dbReference>
<organism evidence="3 4">
    <name type="scientific">Porites evermanni</name>
    <dbReference type="NCBI Taxonomy" id="104178"/>
    <lineage>
        <taxon>Eukaryota</taxon>
        <taxon>Metazoa</taxon>
        <taxon>Cnidaria</taxon>
        <taxon>Anthozoa</taxon>
        <taxon>Hexacorallia</taxon>
        <taxon>Scleractinia</taxon>
        <taxon>Fungiina</taxon>
        <taxon>Poritidae</taxon>
        <taxon>Porites</taxon>
    </lineage>
</organism>
<feature type="domain" description="F5/8 type C" evidence="2">
    <location>
        <begin position="365"/>
        <end position="518"/>
    </location>
</feature>
<dbReference type="InterPro" id="IPR000884">
    <property type="entry name" value="TSP1_rpt"/>
</dbReference>
<evidence type="ECO:0000256" key="1">
    <source>
        <dbReference type="SAM" id="MobiDB-lite"/>
    </source>
</evidence>
<dbReference type="InterPro" id="IPR036383">
    <property type="entry name" value="TSP1_rpt_sf"/>
</dbReference>
<dbReference type="InterPro" id="IPR008979">
    <property type="entry name" value="Galactose-bd-like_sf"/>
</dbReference>
<protein>
    <recommendedName>
        <fullName evidence="2">F5/8 type C domain-containing protein</fullName>
    </recommendedName>
</protein>
<dbReference type="PROSITE" id="PS50022">
    <property type="entry name" value="FA58C_3"/>
    <property type="match status" value="5"/>
</dbReference>
<reference evidence="3 4" key="1">
    <citation type="submission" date="2022-05" db="EMBL/GenBank/DDBJ databases">
        <authorList>
            <consortium name="Genoscope - CEA"/>
            <person name="William W."/>
        </authorList>
    </citation>
    <scope>NUCLEOTIDE SEQUENCE [LARGE SCALE GENOMIC DNA]</scope>
</reference>
<feature type="region of interest" description="Disordered" evidence="1">
    <location>
        <begin position="81"/>
        <end position="107"/>
    </location>
</feature>
<keyword evidence="4" id="KW-1185">Reference proteome</keyword>
<dbReference type="Proteomes" id="UP001159427">
    <property type="component" value="Unassembled WGS sequence"/>
</dbReference>
<evidence type="ECO:0000313" key="4">
    <source>
        <dbReference type="Proteomes" id="UP001159427"/>
    </source>
</evidence>
<proteinExistence type="predicted"/>
<feature type="domain" description="F5/8 type C" evidence="2">
    <location>
        <begin position="688"/>
        <end position="838"/>
    </location>
</feature>
<dbReference type="SUPFAM" id="SSF49785">
    <property type="entry name" value="Galactose-binding domain-like"/>
    <property type="match status" value="5"/>
</dbReference>
<dbReference type="PANTHER" id="PTHR24543">
    <property type="entry name" value="MULTICOPPER OXIDASE-RELATED"/>
    <property type="match status" value="1"/>
</dbReference>
<feature type="compositionally biased region" description="Basic and acidic residues" evidence="1">
    <location>
        <begin position="87"/>
        <end position="99"/>
    </location>
</feature>
<dbReference type="PROSITE" id="PS01286">
    <property type="entry name" value="FA58C_2"/>
    <property type="match status" value="1"/>
</dbReference>
<dbReference type="SMART" id="SM00231">
    <property type="entry name" value="FA58C"/>
    <property type="match status" value="5"/>
</dbReference>
<accession>A0ABN8N2L8</accession>
<feature type="domain" description="F5/8 type C" evidence="2">
    <location>
        <begin position="142"/>
        <end position="195"/>
    </location>
</feature>
<dbReference type="SUPFAM" id="SSF82895">
    <property type="entry name" value="TSP-1 type 1 repeat"/>
    <property type="match status" value="6"/>
</dbReference>
<feature type="domain" description="F5/8 type C" evidence="2">
    <location>
        <begin position="529"/>
        <end position="676"/>
    </location>
</feature>
<dbReference type="EMBL" id="CALNXI010000712">
    <property type="protein sequence ID" value="CAH3038827.1"/>
    <property type="molecule type" value="Genomic_DNA"/>
</dbReference>
<name>A0ABN8N2L8_9CNID</name>
<evidence type="ECO:0000259" key="2">
    <source>
        <dbReference type="PROSITE" id="PS50022"/>
    </source>
</evidence>
<dbReference type="PROSITE" id="PS01285">
    <property type="entry name" value="FA58C_1"/>
    <property type="match status" value="2"/>
</dbReference>
<dbReference type="PROSITE" id="PS50092">
    <property type="entry name" value="TSP1"/>
    <property type="match status" value="6"/>
</dbReference>
<dbReference type="InterPro" id="IPR000421">
    <property type="entry name" value="FA58C"/>
</dbReference>
<sequence length="1168" mass="129329">MVARPGPSTPAKSADSTPSTWVASEGFWESPGKTESQTRMPAGRPNLRFKDVCKRDLKAGSIKPCRLGSCRDRGHRRLAVKAGTAASEERREEQWDERRDRRRLRAASIPTEPNMEGLLFQNRTPLILSTRRGIFYGWWRCWRSVTSPNMVFTANSDRYTVVKNVLDKPVITRYLRIHPESWYKHISMRTEFYGCKKGFRPPIIVCASALGMENGKIPDTAIVASSRYNQYWGPERGRLNEKKDGSFNGGWASQYGDAYQFLQIDLGNVTKVTRIATQGRYDAGWWTTTYTLSYSNDGAAFTAYKNGEVFQGNTDYRTAVGHILEPAIIARFIKINVKTYRRHPTLRVELFGCSDGFATPKPPQCMEALGMQSGDIPDSAITASSSANAFSHAPSVGRLHFLSAGSGRYGSWAAGANNAQQWFQVDFGSWTKVTAIRTQGRQDSSQWVKTFSISYSYDSVFHKTVYNEHGSKKIFTANYDRYTVVENMLDKPIVTRYLRIHPESWQSHISMRTEFLGCKKGFQPPKLDCQSALGMKSGQIPNSAITASSSYNQYYGPERARLETVKSGSYFGAWIPKANDQGQWIQVDLGKITKITRIGIQGRQDASRWVKSYSLTYSVEGGPFLPYSGGRVLLGNKDRNTIVGSILNPSIIARYLRIHPREYYIWMSLRFELYGCTSGFPIPKVPPCQVQLGMQNGKLPNSALSASSQWNSYYGPENARLHFHPQSGRNGAWIPKKQDHHEWFQVDFGIETQVTRIETQGRQDASEWVKAYTLRYSLDGSYFKHYQPSGHTKTFVANNDRYTVVGHDLKPPIRTRYLRIIPEQWQSDIALRAEFYGCKANDGGYSEWSSWSQCSATCGGGRYTRSRSCTNPPPSAGGKDCSELGPEKETGECNNQGCPVNGGYSAWGPYRNCSKSCGGGVQTRNRTCTNPPPAYGGSDCSKLGPDISIRECNNQDCPVNGGYSNWNSWSDCSVSCGGGRKARSRSCNNPAPQHGGKDCSSLGPSFQTIACNTMGCPVDGGYSNWNSWSDCSVSCGGGRKARSRSCNNPAPQHGGKDCSSLGPSFQTIACNTMGCPVNGGYSAWGPYRNCSKSCGGGVQTRTRTCTNPPPAYGGNDCSKLGPNISTRECNNHGCPVDGGYSNWNSWSDCSVSCGGGRKARSRRCNNPA</sequence>
<dbReference type="Pfam" id="PF00754">
    <property type="entry name" value="F5_F8_type_C"/>
    <property type="match status" value="5"/>
</dbReference>